<evidence type="ECO:0000256" key="1">
    <source>
        <dbReference type="SAM" id="Phobius"/>
    </source>
</evidence>
<dbReference type="Gene3D" id="3.30.70.1440">
    <property type="entry name" value="Multidrug efflux transporter AcrB pore domain"/>
    <property type="match status" value="1"/>
</dbReference>
<protein>
    <recommendedName>
        <fullName evidence="4">Acriflavine resistance protein B</fullName>
    </recommendedName>
</protein>
<dbReference type="PANTHER" id="PTHR32063">
    <property type="match status" value="1"/>
</dbReference>
<evidence type="ECO:0000313" key="3">
    <source>
        <dbReference type="Proteomes" id="UP000076587"/>
    </source>
</evidence>
<dbReference type="PATRIC" id="fig|1365253.3.peg.233"/>
<dbReference type="EMBL" id="AUXT01000007">
    <property type="protein sequence ID" value="KZN58488.1"/>
    <property type="molecule type" value="Genomic_DNA"/>
</dbReference>
<proteinExistence type="predicted"/>
<dbReference type="Pfam" id="PF00873">
    <property type="entry name" value="ACR_tran"/>
    <property type="match status" value="1"/>
</dbReference>
<dbReference type="InterPro" id="IPR001036">
    <property type="entry name" value="Acrflvin-R"/>
</dbReference>
<keyword evidence="1" id="KW-0812">Transmembrane</keyword>
<dbReference type="Gene3D" id="1.20.1640.10">
    <property type="entry name" value="Multidrug efflux transporter AcrB transmembrane domain"/>
    <property type="match status" value="2"/>
</dbReference>
<feature type="transmembrane region" description="Helical" evidence="1">
    <location>
        <begin position="915"/>
        <end position="932"/>
    </location>
</feature>
<feature type="transmembrane region" description="Helical" evidence="1">
    <location>
        <begin position="14"/>
        <end position="34"/>
    </location>
</feature>
<dbReference type="SUPFAM" id="SSF82866">
    <property type="entry name" value="Multidrug efflux transporter AcrB transmembrane domain"/>
    <property type="match status" value="2"/>
</dbReference>
<dbReference type="AlphaFoldDB" id="A0A167HST5"/>
<organism evidence="2 3">
    <name type="scientific">Pseudoalteromonas luteoviolacea NCIMB 1942</name>
    <dbReference type="NCBI Taxonomy" id="1365253"/>
    <lineage>
        <taxon>Bacteria</taxon>
        <taxon>Pseudomonadati</taxon>
        <taxon>Pseudomonadota</taxon>
        <taxon>Gammaproteobacteria</taxon>
        <taxon>Alteromonadales</taxon>
        <taxon>Pseudoalteromonadaceae</taxon>
        <taxon>Pseudoalteromonas</taxon>
    </lineage>
</organism>
<evidence type="ECO:0008006" key="4">
    <source>
        <dbReference type="Google" id="ProtNLM"/>
    </source>
</evidence>
<dbReference type="Gene3D" id="3.30.70.1430">
    <property type="entry name" value="Multidrug efflux transporter AcrB pore domain"/>
    <property type="match status" value="2"/>
</dbReference>
<sequence length="1093" mass="120621">MFVSVSRRILLSRVPLYILLASFMLGLFALQYTAREEEPQIAVPILDVHVEVPNVDAPEVTRLVTEPLEKLLMQIPEVEHVYSTTVTGKTTVTLRFEVGEDRERAILNTYTKLYANEDSKANVVSNWQIKPVEVDDVAILMLGIFSEDPARYSDYELTRIAQEVSTQLQTITNTNEVKVLAGRTRQVQIELDATALAAHHTTPLDVFNAIQYANQLQQVGSFVAGKTQWQLQTGDVLRSEAELKMLVVNVINGKQIYLTDVATVKDGPSEPTRYQWLSQSRSSENLPMVTISVAKQRGSNAVTVSQQVLARMAQLESHLLPEGVSYKVLRNYGQTADAKVDNLTASLAFAVLSVIIFVGIFLGWRPAIVVGLAIPICYGITLIVGYFFGYTINRVTLFALILALGLLVDDPITGMDNITRFVSRRGNKPRVVTLAMLEVKTPLLISTLTIVVAFIPLGFITGMMGPYMAPMAFNIPLSVVVSTLVALFVTPWLAMKLLSGKSSAEDLVPRVDTSTYRRLLAALLTNPRQAKWLLWLVLGAFIISVSLPLMRAVPLKLLPFDNKNEVQVLIDLPEGSSLEYTASVAQKVQNKLWQLPEVRSAAAYVGSPSSMDFNGLVRGYYQRHGSHLADIRVLLIDKNLREHQSHAVVLRMREILASAIQEGIHIKVVEVPPGPPVMSTLVAEVYKEDIFADKSLHQQAARTLAQRLRQEAHVIDVDTSIAAQSQVHRFVLDKRKAALSGIGTQDVNHTLQIASAGVEAGLLHVPYEAEPLTIELQMSYVDRNQWSELNALQVRGRYELAKTSANRALEEAARPLVPIYELGQWQQRAAQQPIYRKDLAEVIYVTAELNGRVPAAVIADVVSDEGRAQTHAKDWFERTFLSSGAGIEWRMPKGTSYTFSGEGEWRITVDVFRDMGIAFAFALCAIFLILRLQTDSSALAGIIMSSIPLTMVGIMPGFWLLNQFGERSIAGAPDPVLFSATAMIGMIALAGIVVRNSLILIEFVNQLRTQGVAIKEALYRAGEVRMRPVLLTAGTTMLGNIVIIFDPVFSGLALAIIFGTLASTLLSLVVVPIVYYLVFNDEAKEEIKYADGS</sequence>
<dbReference type="Gene3D" id="3.30.2090.10">
    <property type="entry name" value="Multidrug efflux transporter AcrB TolC docking domain, DN and DC subdomains"/>
    <property type="match status" value="2"/>
</dbReference>
<feature type="transmembrane region" description="Helical" evidence="1">
    <location>
        <begin position="1051"/>
        <end position="1078"/>
    </location>
</feature>
<feature type="transmembrane region" description="Helical" evidence="1">
    <location>
        <begin position="939"/>
        <end position="961"/>
    </location>
</feature>
<dbReference type="GO" id="GO:0005886">
    <property type="term" value="C:plasma membrane"/>
    <property type="evidence" value="ECO:0007669"/>
    <property type="project" value="TreeGrafter"/>
</dbReference>
<dbReference type="RefSeq" id="WP_063375330.1">
    <property type="nucleotide sequence ID" value="NZ_AUXT01000007.1"/>
</dbReference>
<feature type="transmembrane region" description="Helical" evidence="1">
    <location>
        <begin position="369"/>
        <end position="389"/>
    </location>
</feature>
<name>A0A167HST5_9GAMM</name>
<dbReference type="GO" id="GO:0042910">
    <property type="term" value="F:xenobiotic transmembrane transporter activity"/>
    <property type="evidence" value="ECO:0007669"/>
    <property type="project" value="TreeGrafter"/>
</dbReference>
<keyword evidence="1" id="KW-0472">Membrane</keyword>
<dbReference type="OrthoDB" id="9758297at2"/>
<dbReference type="PANTHER" id="PTHR32063:SF16">
    <property type="entry name" value="CATION EFFLUX SYSTEM (ACRB_ACRD_ACRF FAMILY)"/>
    <property type="match status" value="1"/>
</dbReference>
<comment type="caution">
    <text evidence="2">The sequence shown here is derived from an EMBL/GenBank/DDBJ whole genome shotgun (WGS) entry which is preliminary data.</text>
</comment>
<feature type="transmembrane region" description="Helical" evidence="1">
    <location>
        <begin position="976"/>
        <end position="994"/>
    </location>
</feature>
<gene>
    <name evidence="2" type="ORF">N482_22000</name>
</gene>
<dbReference type="Proteomes" id="UP000076587">
    <property type="component" value="Unassembled WGS sequence"/>
</dbReference>
<dbReference type="Gene3D" id="3.30.70.1320">
    <property type="entry name" value="Multidrug efflux transporter AcrB pore domain like"/>
    <property type="match status" value="1"/>
</dbReference>
<evidence type="ECO:0000313" key="2">
    <source>
        <dbReference type="EMBL" id="KZN58488.1"/>
    </source>
</evidence>
<feature type="transmembrane region" description="Helical" evidence="1">
    <location>
        <begin position="443"/>
        <end position="465"/>
    </location>
</feature>
<accession>A0A167HST5</accession>
<feature type="transmembrane region" description="Helical" evidence="1">
    <location>
        <begin position="1028"/>
        <end position="1045"/>
    </location>
</feature>
<feature type="transmembrane region" description="Helical" evidence="1">
    <location>
        <begin position="471"/>
        <end position="494"/>
    </location>
</feature>
<dbReference type="PRINTS" id="PR00702">
    <property type="entry name" value="ACRIFLAVINRP"/>
</dbReference>
<feature type="transmembrane region" description="Helical" evidence="1">
    <location>
        <begin position="343"/>
        <end position="362"/>
    </location>
</feature>
<keyword evidence="1" id="KW-1133">Transmembrane helix</keyword>
<feature type="transmembrane region" description="Helical" evidence="1">
    <location>
        <begin position="532"/>
        <end position="550"/>
    </location>
</feature>
<reference evidence="2 3" key="1">
    <citation type="submission" date="2013-07" db="EMBL/GenBank/DDBJ databases">
        <title>Comparative Genomic and Metabolomic Analysis of Twelve Strains of Pseudoalteromonas luteoviolacea.</title>
        <authorList>
            <person name="Vynne N.G."/>
            <person name="Mansson M."/>
            <person name="Gram L."/>
        </authorList>
    </citation>
    <scope>NUCLEOTIDE SEQUENCE [LARGE SCALE GENOMIC DNA]</scope>
    <source>
        <strain evidence="2 3">NCIMB 1942</strain>
    </source>
</reference>
<dbReference type="SUPFAM" id="SSF82693">
    <property type="entry name" value="Multidrug efflux transporter AcrB pore domain, PN1, PN2, PC1 and PC2 subdomains"/>
    <property type="match status" value="3"/>
</dbReference>
<dbReference type="SUPFAM" id="SSF82714">
    <property type="entry name" value="Multidrug efflux transporter AcrB TolC docking domain, DN and DC subdomains"/>
    <property type="match status" value="1"/>
</dbReference>
<dbReference type="InterPro" id="IPR027463">
    <property type="entry name" value="AcrB_DN_DC_subdom"/>
</dbReference>